<dbReference type="Gene3D" id="1.20.120.160">
    <property type="entry name" value="HPT domain"/>
    <property type="match status" value="1"/>
</dbReference>
<proteinExistence type="predicted"/>
<dbReference type="InterPro" id="IPR013783">
    <property type="entry name" value="Ig-like_fold"/>
</dbReference>
<dbReference type="SUPFAM" id="SSF52172">
    <property type="entry name" value="CheY-like"/>
    <property type="match status" value="2"/>
</dbReference>
<dbReference type="InterPro" id="IPR036890">
    <property type="entry name" value="HATPase_C_sf"/>
</dbReference>
<dbReference type="Pfam" id="PF00512">
    <property type="entry name" value="HisKA"/>
    <property type="match status" value="1"/>
</dbReference>
<evidence type="ECO:0000256" key="3">
    <source>
        <dbReference type="ARBA" id="ARBA00022553"/>
    </source>
</evidence>
<dbReference type="Gene3D" id="3.30.565.10">
    <property type="entry name" value="Histidine kinase-like ATPase, C-terminal domain"/>
    <property type="match status" value="1"/>
</dbReference>
<keyword evidence="6" id="KW-0843">Virulence</keyword>
<dbReference type="InterPro" id="IPR001789">
    <property type="entry name" value="Sig_transdc_resp-reg_receiver"/>
</dbReference>
<evidence type="ECO:0000259" key="12">
    <source>
        <dbReference type="PROSITE" id="PS50110"/>
    </source>
</evidence>
<dbReference type="CDD" id="cd16922">
    <property type="entry name" value="HATPase_EvgS-ArcB-TorS-like"/>
    <property type="match status" value="1"/>
</dbReference>
<dbReference type="SUPFAM" id="SSF47226">
    <property type="entry name" value="Histidine-containing phosphotransfer domain, HPT domain"/>
    <property type="match status" value="1"/>
</dbReference>
<feature type="domain" description="Response regulatory" evidence="12">
    <location>
        <begin position="1378"/>
        <end position="1494"/>
    </location>
</feature>
<dbReference type="EC" id="2.7.13.3" evidence="2"/>
<evidence type="ECO:0000256" key="9">
    <source>
        <dbReference type="PROSITE-ProRule" id="PRU00110"/>
    </source>
</evidence>
<evidence type="ECO:0000256" key="6">
    <source>
        <dbReference type="ARBA" id="ARBA00023026"/>
    </source>
</evidence>
<dbReference type="Pfam" id="PF07494">
    <property type="entry name" value="Reg_prop"/>
    <property type="match status" value="4"/>
</dbReference>
<dbReference type="PANTHER" id="PTHR45339:SF5">
    <property type="entry name" value="HISTIDINE KINASE"/>
    <property type="match status" value="1"/>
</dbReference>
<comment type="function">
    <text evidence="7">Member of the two-component regulatory system BvgS/BvgA. Phosphorylates BvgA via a four-step phosphorelay in response to environmental signals.</text>
</comment>
<dbReference type="Gene3D" id="3.30.450.40">
    <property type="match status" value="1"/>
</dbReference>
<dbReference type="SMART" id="SM00388">
    <property type="entry name" value="HisKA"/>
    <property type="match status" value="1"/>
</dbReference>
<dbReference type="GO" id="GO:0005524">
    <property type="term" value="F:ATP binding"/>
    <property type="evidence" value="ECO:0007669"/>
    <property type="project" value="UniProtKB-KW"/>
</dbReference>
<dbReference type="InterPro" id="IPR011110">
    <property type="entry name" value="Reg_prop"/>
</dbReference>
<dbReference type="SUPFAM" id="SSF55874">
    <property type="entry name" value="ATPase domain of HSP90 chaperone/DNA topoisomerase II/histidine kinase"/>
    <property type="match status" value="1"/>
</dbReference>
<dbReference type="Pfam" id="PF07495">
    <property type="entry name" value="Y_Y_Y"/>
    <property type="match status" value="1"/>
</dbReference>
<dbReference type="InterPro" id="IPR004358">
    <property type="entry name" value="Sig_transdc_His_kin-like_C"/>
</dbReference>
<keyword evidence="3 10" id="KW-0597">Phosphoprotein</keyword>
<feature type="modified residue" description="Phosphohistidine" evidence="9">
    <location>
        <position position="1574"/>
    </location>
</feature>
<dbReference type="PROSITE" id="PS50894">
    <property type="entry name" value="HPT"/>
    <property type="match status" value="1"/>
</dbReference>
<accession>A0A6I2KT45</accession>
<dbReference type="SMART" id="SM00448">
    <property type="entry name" value="REC"/>
    <property type="match status" value="2"/>
</dbReference>
<dbReference type="PANTHER" id="PTHR45339">
    <property type="entry name" value="HYBRID SIGNAL TRANSDUCTION HISTIDINE KINASE J"/>
    <property type="match status" value="1"/>
</dbReference>
<name>A0A6I2KT45_9BURK</name>
<feature type="domain" description="HPt" evidence="13">
    <location>
        <begin position="1535"/>
        <end position="1632"/>
    </location>
</feature>
<dbReference type="Pfam" id="PF02518">
    <property type="entry name" value="HATPase_c"/>
    <property type="match status" value="1"/>
</dbReference>
<dbReference type="EMBL" id="WKJK01000001">
    <property type="protein sequence ID" value="MRW88923.1"/>
    <property type="molecule type" value="Genomic_DNA"/>
</dbReference>
<evidence type="ECO:0000256" key="5">
    <source>
        <dbReference type="ARBA" id="ARBA00023012"/>
    </source>
</evidence>
<feature type="domain" description="Histidine kinase" evidence="11">
    <location>
        <begin position="998"/>
        <end position="1223"/>
    </location>
</feature>
<dbReference type="InterPro" id="IPR036641">
    <property type="entry name" value="HPT_dom_sf"/>
</dbReference>
<keyword evidence="5" id="KW-0902">Two-component regulatory system</keyword>
<evidence type="ECO:0000256" key="4">
    <source>
        <dbReference type="ARBA" id="ARBA00022729"/>
    </source>
</evidence>
<dbReference type="SUPFAM" id="SSF63829">
    <property type="entry name" value="Calcium-dependent phosphotriesterase"/>
    <property type="match status" value="2"/>
</dbReference>
<evidence type="ECO:0000256" key="1">
    <source>
        <dbReference type="ARBA" id="ARBA00000085"/>
    </source>
</evidence>
<dbReference type="CDD" id="cd00082">
    <property type="entry name" value="HisKA"/>
    <property type="match status" value="1"/>
</dbReference>
<dbReference type="InterPro" id="IPR011123">
    <property type="entry name" value="Y_Y_Y"/>
</dbReference>
<organism evidence="14 15">
    <name type="scientific">Duganella guangzhouensis</name>
    <dbReference type="NCBI Taxonomy" id="2666084"/>
    <lineage>
        <taxon>Bacteria</taxon>
        <taxon>Pseudomonadati</taxon>
        <taxon>Pseudomonadota</taxon>
        <taxon>Betaproteobacteria</taxon>
        <taxon>Burkholderiales</taxon>
        <taxon>Oxalobacteraceae</taxon>
        <taxon>Telluria group</taxon>
        <taxon>Duganella</taxon>
    </lineage>
</organism>
<dbReference type="Gene3D" id="2.60.40.10">
    <property type="entry name" value="Immunoglobulins"/>
    <property type="match status" value="1"/>
</dbReference>
<dbReference type="GO" id="GO:0000155">
    <property type="term" value="F:phosphorelay sensor kinase activity"/>
    <property type="evidence" value="ECO:0007669"/>
    <property type="project" value="InterPro"/>
</dbReference>
<reference evidence="14 15" key="1">
    <citation type="submission" date="2019-11" db="EMBL/GenBank/DDBJ databases">
        <title>Novel species isolated from a subtropical stream in China.</title>
        <authorList>
            <person name="Lu H."/>
        </authorList>
    </citation>
    <scope>NUCLEOTIDE SEQUENCE [LARGE SCALE GENOMIC DNA]</scope>
    <source>
        <strain evidence="14 15">FT80W</strain>
    </source>
</reference>
<dbReference type="SUPFAM" id="SSF55781">
    <property type="entry name" value="GAF domain-like"/>
    <property type="match status" value="1"/>
</dbReference>
<dbReference type="GO" id="GO:0005886">
    <property type="term" value="C:plasma membrane"/>
    <property type="evidence" value="ECO:0007669"/>
    <property type="project" value="UniProtKB-SubCell"/>
</dbReference>
<evidence type="ECO:0000313" key="14">
    <source>
        <dbReference type="EMBL" id="MRW88923.1"/>
    </source>
</evidence>
<evidence type="ECO:0000256" key="7">
    <source>
        <dbReference type="ARBA" id="ARBA00058004"/>
    </source>
</evidence>
<dbReference type="Gene3D" id="1.10.287.130">
    <property type="match status" value="1"/>
</dbReference>
<feature type="modified residue" description="4-aspartylphosphate" evidence="10">
    <location>
        <position position="1290"/>
    </location>
</feature>
<dbReference type="PROSITE" id="PS50110">
    <property type="entry name" value="RESPONSE_REGULATORY"/>
    <property type="match status" value="2"/>
</dbReference>
<evidence type="ECO:0000313" key="15">
    <source>
        <dbReference type="Proteomes" id="UP000433309"/>
    </source>
</evidence>
<dbReference type="InterPro" id="IPR005467">
    <property type="entry name" value="His_kinase_dom"/>
</dbReference>
<dbReference type="InterPro" id="IPR015943">
    <property type="entry name" value="WD40/YVTN_repeat-like_dom_sf"/>
</dbReference>
<evidence type="ECO:0000259" key="13">
    <source>
        <dbReference type="PROSITE" id="PS50894"/>
    </source>
</evidence>
<keyword evidence="4" id="KW-0732">Signal</keyword>
<dbReference type="Pfam" id="PF00072">
    <property type="entry name" value="Response_reg"/>
    <property type="match status" value="2"/>
</dbReference>
<dbReference type="InterPro" id="IPR003594">
    <property type="entry name" value="HATPase_dom"/>
</dbReference>
<dbReference type="InterPro" id="IPR008207">
    <property type="entry name" value="Sig_transdc_His_kin_Hpt_dom"/>
</dbReference>
<dbReference type="InterPro" id="IPR011006">
    <property type="entry name" value="CheY-like_superfamily"/>
</dbReference>
<dbReference type="InterPro" id="IPR003661">
    <property type="entry name" value="HisK_dim/P_dom"/>
</dbReference>
<dbReference type="CDD" id="cd17546">
    <property type="entry name" value="REC_hyHK_CKI1_RcsC-like"/>
    <property type="match status" value="1"/>
</dbReference>
<comment type="caution">
    <text evidence="14">The sequence shown here is derived from an EMBL/GenBank/DDBJ whole genome shotgun (WGS) entry which is preliminary data.</text>
</comment>
<evidence type="ECO:0000256" key="8">
    <source>
        <dbReference type="ARBA" id="ARBA00070152"/>
    </source>
</evidence>
<evidence type="ECO:0000256" key="2">
    <source>
        <dbReference type="ARBA" id="ARBA00012438"/>
    </source>
</evidence>
<keyword evidence="15" id="KW-1185">Reference proteome</keyword>
<evidence type="ECO:0000259" key="11">
    <source>
        <dbReference type="PROSITE" id="PS50109"/>
    </source>
</evidence>
<dbReference type="SMART" id="SM00387">
    <property type="entry name" value="HATPase_c"/>
    <property type="match status" value="1"/>
</dbReference>
<sequence length="1638" mass="174948">MATRDRLLVLDLFLKLAGRTGLAILWLLAPLCASAAPTQAPWQALAPTMFEHLVPAERGFPNPITMSIAQDGDGFMWFATQSGLGRWDGYRMRNFFYKADDPTSLPADFVQTLHVDRQGRLWVGTSANGVAMYDKFSEQFIRYPAGPQGLSSPAIGALASDARGGLWVGTATGLDYIDVPNGGAIRHYPRADGGPPANHIRALLVDAAGDLWIGSHAGLARRDATSGRVEDLPLANGAVDAVLALAPSRPGEVVFGTLKSGVGLARAGDGARLLTLDQVHDAGSAMVLSIAATLPGTYWAATYGGGLIEFDADGHGRRILHRAAISISLGHDRVAAVWRDRSGLIWVANERGVDIHNPSNRSAATILDGVGLPEISAFAFLNDSAGRLWVALGDQGIDLISADGRRSAGLRPDPDHPERALPNRLILSMAEAEPQEAWIGTALGLYHTSGHGSQVRRVALPLADPYPRVGAIARQGPLLWLGVSTGLLRYDSRDGSARLYGQGPAGSGALSDHRISALHVGADGVLWVGTLSGLNRFDPATGLATLIAQDATQRVVTALAFDRAGRLWVGSINDGIVILDPRQADSQHWQRLNDSHGLPSSSISALQPDQAGRMWVSTTDGIAMIDTTNLKVQVLDRAAGLVFQPYVVGAGGQTARGEIVFGTSGGYVLVQPTPPQVWRYQPPLAVSAVYLDHRSVAPAPLLAPEARALAIPPGTRKVEVEMAALDFSASVSNRYAFRLEGYDKDWIETDASHRAVTYANVPPGRYRLYMRGSNRVGAWSPHELSMELHFLPAWYQTWWARLSALLAVLACGWGAYRWRVRNLQQQVYSRTLHLERVHAIVKSINEELDFDALLHTILRESSAIGEVGVAYALICEAPGGPLAIRASWGHDALPSARAGVSLAAAQAQFVNAATVIASDMFLKQRTMLAVRICVEQQVQGYLVFKQSTPFARKDLEMFKALKEPFVSAFQKASAISAIQRARADAEASTRAKSEFLANISHEIRTPMNAILGFAGLGTHLDLPAKPHDYFTKIGRAGKNLLSIIDDVLDFAKIESGKLELESVPFDLAETLAQIADLFSWRAAEKGLELLAWATPEVPLRLVGDPLRLNQVLVNLVGNALKFTAHGHISLRVEPADGAAPAADGALRLRFIVEDSGVGISAEQQARLFRAFSQADTSTTRLYGGTGLGLAISQQLVQAMGGAIAVDSQPGQGSRFHFELTLGVQADAPQPTALPPGAAGQRILVVDDSPMLCDMLARLLRADGYLVDCAGSEAAALEALASQPTQLVLLDEGLAGLIGALARSPARPPLVLMMSEFARGLATDPVTHDEANAILVKPVTPAQLRETVLVALGLALPSRVVAAASPRLSEMAQRIAGARVLVVDDNAINQQVAREVLLRAQVRVDLADSGAEALQMVDQLNYDAVLMDIQMPGMDGYEATARIRAKPQHAQLPLIAMTAHAVAGFRESSLGMGMNDYVTKPIEPERLFAVLAGQMRRTPERPPRAVPPPADAQLGSAIPALPGIDMEAVLARLGGNRQLLGALLERFVQDFSHTPPRLLAAIEQGAFEQAAALVHKVRGAAGNLSMSELHRSATELEQLLRTAQSPLQPAALGEALASFGAALELVIDGVQDQIASVSP</sequence>
<feature type="domain" description="Response regulatory" evidence="12">
    <location>
        <begin position="1241"/>
        <end position="1351"/>
    </location>
</feature>
<dbReference type="Gene3D" id="2.130.10.10">
    <property type="entry name" value="YVTN repeat-like/Quinoprotein amine dehydrogenase"/>
    <property type="match status" value="3"/>
</dbReference>
<dbReference type="Gene3D" id="3.40.50.2300">
    <property type="match status" value="2"/>
</dbReference>
<evidence type="ECO:0000256" key="10">
    <source>
        <dbReference type="PROSITE-ProRule" id="PRU00169"/>
    </source>
</evidence>
<gene>
    <name evidence="14" type="ORF">GJ699_02895</name>
</gene>
<dbReference type="Pfam" id="PF01627">
    <property type="entry name" value="Hpt"/>
    <property type="match status" value="1"/>
</dbReference>
<dbReference type="InterPro" id="IPR029016">
    <property type="entry name" value="GAF-like_dom_sf"/>
</dbReference>
<dbReference type="FunFam" id="3.30.565.10:FF:000010">
    <property type="entry name" value="Sensor histidine kinase RcsC"/>
    <property type="match status" value="1"/>
</dbReference>
<dbReference type="InterPro" id="IPR036097">
    <property type="entry name" value="HisK_dim/P_sf"/>
</dbReference>
<dbReference type="Proteomes" id="UP000433309">
    <property type="component" value="Unassembled WGS sequence"/>
</dbReference>
<dbReference type="SUPFAM" id="SSF47384">
    <property type="entry name" value="Homodimeric domain of signal transducing histidine kinase"/>
    <property type="match status" value="1"/>
</dbReference>
<dbReference type="PROSITE" id="PS50109">
    <property type="entry name" value="HIS_KIN"/>
    <property type="match status" value="1"/>
</dbReference>
<comment type="catalytic activity">
    <reaction evidence="1">
        <text>ATP + protein L-histidine = ADP + protein N-phospho-L-histidine.</text>
        <dbReference type="EC" id="2.7.13.3"/>
    </reaction>
</comment>
<feature type="modified residue" description="4-aspartylphosphate" evidence="10">
    <location>
        <position position="1427"/>
    </location>
</feature>
<dbReference type="PRINTS" id="PR00344">
    <property type="entry name" value="BCTRLSENSOR"/>
</dbReference>
<protein>
    <recommendedName>
        <fullName evidence="8">Virulence sensor protein BvgS</fullName>
        <ecNumber evidence="2">2.7.13.3</ecNumber>
    </recommendedName>
</protein>